<dbReference type="AlphaFoldDB" id="A0A552V2A7"/>
<dbReference type="EMBL" id="VJVZ01000005">
    <property type="protein sequence ID" value="TRW24598.1"/>
    <property type="molecule type" value="Genomic_DNA"/>
</dbReference>
<dbReference type="NCBIfam" id="TIGR01451">
    <property type="entry name" value="B_ant_repeat"/>
    <property type="match status" value="1"/>
</dbReference>
<name>A0A552V2A7_9FLAO</name>
<evidence type="ECO:0000259" key="2">
    <source>
        <dbReference type="Pfam" id="PF18962"/>
    </source>
</evidence>
<dbReference type="Pfam" id="PF18962">
    <property type="entry name" value="Por_Secre_tail"/>
    <property type="match status" value="1"/>
</dbReference>
<evidence type="ECO:0000256" key="1">
    <source>
        <dbReference type="ARBA" id="ARBA00022729"/>
    </source>
</evidence>
<dbReference type="NCBIfam" id="TIGR04183">
    <property type="entry name" value="Por_Secre_tail"/>
    <property type="match status" value="1"/>
</dbReference>
<dbReference type="InterPro" id="IPR055353">
    <property type="entry name" value="DUF7619"/>
</dbReference>
<keyword evidence="5" id="KW-1185">Reference proteome</keyword>
<dbReference type="Pfam" id="PF24595">
    <property type="entry name" value="DUF7619"/>
    <property type="match status" value="1"/>
</dbReference>
<dbReference type="OrthoDB" id="1110367at2"/>
<accession>A0A552V2A7</accession>
<evidence type="ECO:0000313" key="5">
    <source>
        <dbReference type="Proteomes" id="UP000320643"/>
    </source>
</evidence>
<gene>
    <name evidence="4" type="ORF">FMM05_08785</name>
</gene>
<comment type="caution">
    <text evidence="4">The sequence shown here is derived from an EMBL/GenBank/DDBJ whole genome shotgun (WGS) entry which is preliminary data.</text>
</comment>
<evidence type="ECO:0000313" key="4">
    <source>
        <dbReference type="EMBL" id="TRW24598.1"/>
    </source>
</evidence>
<dbReference type="Proteomes" id="UP000320643">
    <property type="component" value="Unassembled WGS sequence"/>
</dbReference>
<feature type="domain" description="DUF7619" evidence="3">
    <location>
        <begin position="44"/>
        <end position="170"/>
    </location>
</feature>
<keyword evidence="1" id="KW-0732">Signal</keyword>
<dbReference type="InterPro" id="IPR047589">
    <property type="entry name" value="DUF11_rpt"/>
</dbReference>
<protein>
    <submittedName>
        <fullName evidence="4">T9SS type A sorting domain-containing protein</fullName>
    </submittedName>
</protein>
<dbReference type="RefSeq" id="WP_143373002.1">
    <property type="nucleotide sequence ID" value="NZ_VJVZ01000005.1"/>
</dbReference>
<feature type="domain" description="Secretion system C-terminal sorting" evidence="2">
    <location>
        <begin position="188"/>
        <end position="255"/>
    </location>
</feature>
<feature type="non-terminal residue" evidence="4">
    <location>
        <position position="1"/>
    </location>
</feature>
<evidence type="ECO:0000259" key="3">
    <source>
        <dbReference type="Pfam" id="PF24595"/>
    </source>
</evidence>
<sequence>PMETPAIQNGDVIYYNVSIDGGATDETPNDNFFVFQQIVNGSFDPNDITCLEGSVVSPEMIGEYLHYTINFENTGDAAATFIVVKDVIDEAKFDVSSLQVLNASHNVEVRVTGNKVEFIFDDINLGATQKGNVIFKIKSLNSLQVNDEVMNKADIFFDYNFPITTNEATTAFQVLGVKDLAKDASVSIYPNPSNSIVNIKADGSIKSYELYDLQGRVLQTSIVNSTAAILDISARAKGIYFVKVVTEKGVSVQKIAKN</sequence>
<proteinExistence type="predicted"/>
<reference evidence="4 5" key="1">
    <citation type="submission" date="2019-07" db="EMBL/GenBank/DDBJ databases">
        <title>Flavobacterium sp. nov., isolated from glacier ice.</title>
        <authorList>
            <person name="Liu Q."/>
            <person name="Xin Y.-H."/>
        </authorList>
    </citation>
    <scope>NUCLEOTIDE SEQUENCE [LARGE SCALE GENOMIC DNA]</scope>
    <source>
        <strain evidence="4 5">ZT4R6</strain>
    </source>
</reference>
<organism evidence="4 5">
    <name type="scientific">Flavobacterium zepuense</name>
    <dbReference type="NCBI Taxonomy" id="2593302"/>
    <lineage>
        <taxon>Bacteria</taxon>
        <taxon>Pseudomonadati</taxon>
        <taxon>Bacteroidota</taxon>
        <taxon>Flavobacteriia</taxon>
        <taxon>Flavobacteriales</taxon>
        <taxon>Flavobacteriaceae</taxon>
        <taxon>Flavobacterium</taxon>
    </lineage>
</organism>
<dbReference type="InterPro" id="IPR026444">
    <property type="entry name" value="Secre_tail"/>
</dbReference>